<comment type="similarity">
    <text evidence="1">Belongs to the disease resistance NB-LRR family.</text>
</comment>
<dbReference type="Gene3D" id="1.10.10.10">
    <property type="entry name" value="Winged helix-like DNA-binding domain superfamily/Winged helix DNA-binding domain"/>
    <property type="match status" value="1"/>
</dbReference>
<accession>A0AA88X540</accession>
<dbReference type="InterPro" id="IPR002182">
    <property type="entry name" value="NB-ARC"/>
</dbReference>
<proteinExistence type="inferred from homology"/>
<feature type="domain" description="Disease resistance protein At4g27190-like leucine-rich repeats" evidence="8">
    <location>
        <begin position="809"/>
        <end position="902"/>
    </location>
</feature>
<dbReference type="SUPFAM" id="SSF52058">
    <property type="entry name" value="L domain-like"/>
    <property type="match status" value="1"/>
</dbReference>
<feature type="coiled-coil region" evidence="6">
    <location>
        <begin position="35"/>
        <end position="69"/>
    </location>
</feature>
<reference evidence="9" key="1">
    <citation type="submission" date="2022-12" db="EMBL/GenBank/DDBJ databases">
        <title>Draft genome assemblies for two species of Escallonia (Escalloniales).</title>
        <authorList>
            <person name="Chanderbali A."/>
            <person name="Dervinis C."/>
            <person name="Anghel I."/>
            <person name="Soltis D."/>
            <person name="Soltis P."/>
            <person name="Zapata F."/>
        </authorList>
    </citation>
    <scope>NUCLEOTIDE SEQUENCE</scope>
    <source>
        <strain evidence="9">UCBG64.0493</strain>
        <tissue evidence="9">Leaf</tissue>
    </source>
</reference>
<keyword evidence="3" id="KW-0677">Repeat</keyword>
<organism evidence="9 10">
    <name type="scientific">Escallonia herrerae</name>
    <dbReference type="NCBI Taxonomy" id="1293975"/>
    <lineage>
        <taxon>Eukaryota</taxon>
        <taxon>Viridiplantae</taxon>
        <taxon>Streptophyta</taxon>
        <taxon>Embryophyta</taxon>
        <taxon>Tracheophyta</taxon>
        <taxon>Spermatophyta</taxon>
        <taxon>Magnoliopsida</taxon>
        <taxon>eudicotyledons</taxon>
        <taxon>Gunneridae</taxon>
        <taxon>Pentapetalae</taxon>
        <taxon>asterids</taxon>
        <taxon>campanulids</taxon>
        <taxon>Escalloniales</taxon>
        <taxon>Escalloniaceae</taxon>
        <taxon>Escallonia</taxon>
    </lineage>
</organism>
<keyword evidence="10" id="KW-1185">Reference proteome</keyword>
<dbReference type="AlphaFoldDB" id="A0AA88X540"/>
<feature type="domain" description="Disease resistance protein At4g27190-like leucine-rich repeats" evidence="8">
    <location>
        <begin position="997"/>
        <end position="1067"/>
    </location>
</feature>
<protein>
    <recommendedName>
        <fullName evidence="11">AAA+ ATPase domain-containing protein</fullName>
    </recommendedName>
</protein>
<evidence type="ECO:0000313" key="9">
    <source>
        <dbReference type="EMBL" id="KAK3037028.1"/>
    </source>
</evidence>
<dbReference type="InterPro" id="IPR042197">
    <property type="entry name" value="Apaf_helical"/>
</dbReference>
<keyword evidence="4" id="KW-0611">Plant defense</keyword>
<dbReference type="PANTHER" id="PTHR33463">
    <property type="entry name" value="NB-ARC DOMAIN-CONTAINING PROTEIN-RELATED"/>
    <property type="match status" value="1"/>
</dbReference>
<dbReference type="SUPFAM" id="SSF52540">
    <property type="entry name" value="P-loop containing nucleoside triphosphate hydrolases"/>
    <property type="match status" value="1"/>
</dbReference>
<feature type="domain" description="NB-ARC" evidence="7">
    <location>
        <begin position="166"/>
        <end position="329"/>
    </location>
</feature>
<dbReference type="PANTHER" id="PTHR33463:SF198">
    <property type="entry name" value="RPP4C3"/>
    <property type="match status" value="1"/>
</dbReference>
<evidence type="ECO:0000256" key="1">
    <source>
        <dbReference type="ARBA" id="ARBA00008894"/>
    </source>
</evidence>
<evidence type="ECO:0000256" key="6">
    <source>
        <dbReference type="SAM" id="Coils"/>
    </source>
</evidence>
<keyword evidence="6" id="KW-0175">Coiled coil</keyword>
<evidence type="ECO:0000259" key="8">
    <source>
        <dbReference type="Pfam" id="PF23247"/>
    </source>
</evidence>
<keyword evidence="5" id="KW-0067">ATP-binding</keyword>
<evidence type="ECO:0008006" key="11">
    <source>
        <dbReference type="Google" id="ProtNLM"/>
    </source>
</evidence>
<dbReference type="Pfam" id="PF23247">
    <property type="entry name" value="LRR_RPS2"/>
    <property type="match status" value="3"/>
</dbReference>
<dbReference type="InterPro" id="IPR036388">
    <property type="entry name" value="WH-like_DNA-bd_sf"/>
</dbReference>
<dbReference type="FunFam" id="3.40.50.300:FF:001091">
    <property type="entry name" value="Probable disease resistance protein At1g61300"/>
    <property type="match status" value="1"/>
</dbReference>
<feature type="domain" description="Disease resistance protein At4g27190-like leucine-rich repeats" evidence="8">
    <location>
        <begin position="922"/>
        <end position="990"/>
    </location>
</feature>
<dbReference type="Gene3D" id="3.40.50.300">
    <property type="entry name" value="P-loop containing nucleotide triphosphate hydrolases"/>
    <property type="match status" value="1"/>
</dbReference>
<dbReference type="GO" id="GO:0006952">
    <property type="term" value="P:defense response"/>
    <property type="evidence" value="ECO:0007669"/>
    <property type="project" value="UniProtKB-KW"/>
</dbReference>
<gene>
    <name evidence="9" type="ORF">RJ639_031602</name>
</gene>
<dbReference type="Gene3D" id="1.10.8.430">
    <property type="entry name" value="Helical domain of apoptotic protease-activating factors"/>
    <property type="match status" value="1"/>
</dbReference>
<dbReference type="InterPro" id="IPR050905">
    <property type="entry name" value="Plant_NBS-LRR"/>
</dbReference>
<dbReference type="EMBL" id="JAVXUP010000132">
    <property type="protein sequence ID" value="KAK3037028.1"/>
    <property type="molecule type" value="Genomic_DNA"/>
</dbReference>
<dbReference type="InterPro" id="IPR032675">
    <property type="entry name" value="LRR_dom_sf"/>
</dbReference>
<evidence type="ECO:0000259" key="7">
    <source>
        <dbReference type="Pfam" id="PF00931"/>
    </source>
</evidence>
<dbReference type="Pfam" id="PF00931">
    <property type="entry name" value="NB-ARC"/>
    <property type="match status" value="1"/>
</dbReference>
<name>A0AA88X540_9ASTE</name>
<dbReference type="Proteomes" id="UP001188597">
    <property type="component" value="Unassembled WGS sequence"/>
</dbReference>
<evidence type="ECO:0000256" key="3">
    <source>
        <dbReference type="ARBA" id="ARBA00022737"/>
    </source>
</evidence>
<dbReference type="PRINTS" id="PR00364">
    <property type="entry name" value="DISEASERSIST"/>
</dbReference>
<dbReference type="Gene3D" id="3.80.10.10">
    <property type="entry name" value="Ribonuclease Inhibitor"/>
    <property type="match status" value="2"/>
</dbReference>
<evidence type="ECO:0000313" key="10">
    <source>
        <dbReference type="Proteomes" id="UP001188597"/>
    </source>
</evidence>
<dbReference type="GO" id="GO:0005524">
    <property type="term" value="F:ATP binding"/>
    <property type="evidence" value="ECO:0007669"/>
    <property type="project" value="UniProtKB-KW"/>
</dbReference>
<sequence>MNIPVIDGLLGRVTNCGVDGAVREADYLFKYRTNVTVLEENLEKLKGVLSRVEDRVEECRRNARNVYEDVSKWLDDAKKTKEDLELFLRDEIQMRAQVVCFNLPFPNLYYRFKLGREAKKKSDAVNELNRNGEFFEKTDHEIAHLPPRVEESAAADHNYEIFESREKVLKDIVAALKDDTVARVGIYGMPGVGKTTLMEQVRSQLVGEKCFEEVALAVVSATLDVKSIQRQLANDLGLTDLAKKEDEQERAWLLKRRLNNGKKVLLILDDVWSKLRLADIGIDFGDAESCKILMTSRKERVCVDNNCRPFKIELLNEDEARCLFKQHAGDCIEKQEIRQWAEKVLKECGELPLVIRAIGEALKGGDLFEWKNALEQFKNFSPLNIDNVDEQAYKTLELSFNLLKPKETKVCLLLCSTFEEDAEIPIDGLTRLAKAMGYLPDMDSFWKARNRVLTSVKGLKSSGLLLEGRHENTVKMHDVIRDVAVSIAAPKELHYEILVKSGITEWPLADETCQRYGAIRLRCNGTLELPSILECPKLQTFSLRNDDHRDSYGYGYGNLIEVPNTFFGGLEKLNVLEMRGVSVSSALLSLPNPTNLRMLRLEGYNLELDMTTLKGLHKLEVLILRDYTIEELPLELRELKNLRVLDLVGCEIEVIEAGVLSSLSYLEELHLPESFKYWDAKVTTNEIAGASILDELDSLTRVTALWIRVPDIMTLPDYEFCKNLVRYNIVVGREKDYIDDAFSMKAISIEAETLELKGGIEVLVEGAETLELLRIRHGLERVFFESNRGGFVDLKELSVRYCTGTEYRLNYRQLPPGSFSKLQTLRVYYCGFKYLFSVSVARGLEQLQRLEISECHAMETIVRNECNEDEEEINIMDPVTFHKLEYVWLSGMESLTSFYSERRKTRENPNSNPAQSLFNNKVAFPALDKLYVCELESLRCIWEDEYRIGNSFSRLRSLEVQQCTRLENVVPSAILRQLQILEKFTIRGCAAVTSEVVTPRLAKLRELVLQELPNLKQTALNSNEFHGNVSTKLEKLHISGCGSLRNVFSPSVARNLMHLKELVIRDSEEIVEVIATAGQGQEETTDEIILPQLMYLELRNMPKLSNFWNCGCQEQHEEIKVKSDLCQPQPLFRKKFLWNDGSQGFLGLLEGSTVDGNDADEYYVAVEYYGFEECMNNFDREFRFNFDREFWDYGIFYFGIEG</sequence>
<dbReference type="GO" id="GO:0043531">
    <property type="term" value="F:ADP binding"/>
    <property type="evidence" value="ECO:0007669"/>
    <property type="project" value="InterPro"/>
</dbReference>
<evidence type="ECO:0000256" key="2">
    <source>
        <dbReference type="ARBA" id="ARBA00022614"/>
    </source>
</evidence>
<evidence type="ECO:0000256" key="5">
    <source>
        <dbReference type="ARBA" id="ARBA00022840"/>
    </source>
</evidence>
<keyword evidence="5" id="KW-0547">Nucleotide-binding</keyword>
<dbReference type="InterPro" id="IPR027417">
    <property type="entry name" value="P-loop_NTPase"/>
</dbReference>
<dbReference type="InterPro" id="IPR057135">
    <property type="entry name" value="At4g27190-like_LRR"/>
</dbReference>
<evidence type="ECO:0000256" key="4">
    <source>
        <dbReference type="ARBA" id="ARBA00022821"/>
    </source>
</evidence>
<keyword evidence="2" id="KW-0433">Leucine-rich repeat</keyword>
<comment type="caution">
    <text evidence="9">The sequence shown here is derived from an EMBL/GenBank/DDBJ whole genome shotgun (WGS) entry which is preliminary data.</text>
</comment>